<evidence type="ECO:0000256" key="1">
    <source>
        <dbReference type="SAM" id="MobiDB-lite"/>
    </source>
</evidence>
<dbReference type="RefSeq" id="WP_380206373.1">
    <property type="nucleotide sequence ID" value="NZ_JBHTEK010000003.1"/>
</dbReference>
<dbReference type="EMBL" id="JBHTEK010000003">
    <property type="protein sequence ID" value="MFC7670669.1"/>
    <property type="molecule type" value="Genomic_DNA"/>
</dbReference>
<reference evidence="3" key="1">
    <citation type="journal article" date="2019" name="Int. J. Syst. Evol. Microbiol.">
        <title>The Global Catalogue of Microorganisms (GCM) 10K type strain sequencing project: providing services to taxonomists for standard genome sequencing and annotation.</title>
        <authorList>
            <consortium name="The Broad Institute Genomics Platform"/>
            <consortium name="The Broad Institute Genome Sequencing Center for Infectious Disease"/>
            <person name="Wu L."/>
            <person name="Ma J."/>
        </authorList>
    </citation>
    <scope>NUCLEOTIDE SEQUENCE [LARGE SCALE GENOMIC DNA]</scope>
    <source>
        <strain evidence="3">JCM 19635</strain>
    </source>
</reference>
<organism evidence="2 3">
    <name type="scientific">Hymenobacter humi</name>
    <dbReference type="NCBI Taxonomy" id="1411620"/>
    <lineage>
        <taxon>Bacteria</taxon>
        <taxon>Pseudomonadati</taxon>
        <taxon>Bacteroidota</taxon>
        <taxon>Cytophagia</taxon>
        <taxon>Cytophagales</taxon>
        <taxon>Hymenobacteraceae</taxon>
        <taxon>Hymenobacter</taxon>
    </lineage>
</organism>
<feature type="compositionally biased region" description="Basic residues" evidence="1">
    <location>
        <begin position="55"/>
        <end position="66"/>
    </location>
</feature>
<comment type="caution">
    <text evidence="2">The sequence shown here is derived from an EMBL/GenBank/DDBJ whole genome shotgun (WGS) entry which is preliminary data.</text>
</comment>
<proteinExistence type="predicted"/>
<evidence type="ECO:0000313" key="2">
    <source>
        <dbReference type="EMBL" id="MFC7670669.1"/>
    </source>
</evidence>
<sequence>MERALDPTERHSLGAHYTPRRYVERLVLPTVIEPLRREWAAAQAASATRLDEGKGKRRLTRPARSC</sequence>
<protein>
    <submittedName>
        <fullName evidence="2">Uncharacterized protein</fullName>
    </submittedName>
</protein>
<keyword evidence="3" id="KW-1185">Reference proteome</keyword>
<dbReference type="Proteomes" id="UP001596513">
    <property type="component" value="Unassembled WGS sequence"/>
</dbReference>
<name>A0ABW2UCQ0_9BACT</name>
<feature type="region of interest" description="Disordered" evidence="1">
    <location>
        <begin position="44"/>
        <end position="66"/>
    </location>
</feature>
<gene>
    <name evidence="2" type="ORF">ACFQT0_27270</name>
</gene>
<evidence type="ECO:0000313" key="3">
    <source>
        <dbReference type="Proteomes" id="UP001596513"/>
    </source>
</evidence>
<accession>A0ABW2UCQ0</accession>